<proteinExistence type="predicted"/>
<evidence type="ECO:0000313" key="2">
    <source>
        <dbReference type="EnsemblPlants" id="AET4Gv20560200.11"/>
    </source>
</evidence>
<feature type="region of interest" description="Disordered" evidence="1">
    <location>
        <begin position="1"/>
        <end position="55"/>
    </location>
</feature>
<sequence>QSRPDIFVDRTPDNKTEKQSSPLRRLRSWPYPTTTGDETTWGGGMATAPPAHNQR</sequence>
<evidence type="ECO:0000256" key="1">
    <source>
        <dbReference type="SAM" id="MobiDB-lite"/>
    </source>
</evidence>
<dbReference type="EnsemblPlants" id="AET4Gv20560200.11">
    <property type="protein sequence ID" value="AET4Gv20560200.11"/>
    <property type="gene ID" value="AET4Gv20560200"/>
</dbReference>
<dbReference type="AlphaFoldDB" id="A0A453IHA1"/>
<reference evidence="2" key="4">
    <citation type="submission" date="2019-03" db="UniProtKB">
        <authorList>
            <consortium name="EnsemblPlants"/>
        </authorList>
    </citation>
    <scope>IDENTIFICATION</scope>
</reference>
<organism evidence="2 3">
    <name type="scientific">Aegilops tauschii subsp. strangulata</name>
    <name type="common">Goatgrass</name>
    <dbReference type="NCBI Taxonomy" id="200361"/>
    <lineage>
        <taxon>Eukaryota</taxon>
        <taxon>Viridiplantae</taxon>
        <taxon>Streptophyta</taxon>
        <taxon>Embryophyta</taxon>
        <taxon>Tracheophyta</taxon>
        <taxon>Spermatophyta</taxon>
        <taxon>Magnoliopsida</taxon>
        <taxon>Liliopsida</taxon>
        <taxon>Poales</taxon>
        <taxon>Poaceae</taxon>
        <taxon>BOP clade</taxon>
        <taxon>Pooideae</taxon>
        <taxon>Triticodae</taxon>
        <taxon>Triticeae</taxon>
        <taxon>Triticinae</taxon>
        <taxon>Aegilops</taxon>
    </lineage>
</organism>
<evidence type="ECO:0000313" key="3">
    <source>
        <dbReference type="Proteomes" id="UP000015105"/>
    </source>
</evidence>
<reference evidence="3" key="2">
    <citation type="journal article" date="2017" name="Nat. Plants">
        <title>The Aegilops tauschii genome reveals multiple impacts of transposons.</title>
        <authorList>
            <person name="Zhao G."/>
            <person name="Zou C."/>
            <person name="Li K."/>
            <person name="Wang K."/>
            <person name="Li T."/>
            <person name="Gao L."/>
            <person name="Zhang X."/>
            <person name="Wang H."/>
            <person name="Yang Z."/>
            <person name="Liu X."/>
            <person name="Jiang W."/>
            <person name="Mao L."/>
            <person name="Kong X."/>
            <person name="Jiao Y."/>
            <person name="Jia J."/>
        </authorList>
    </citation>
    <scope>NUCLEOTIDE SEQUENCE [LARGE SCALE GENOMIC DNA]</scope>
    <source>
        <strain evidence="3">cv. AL8/78</strain>
    </source>
</reference>
<dbReference type="Proteomes" id="UP000015105">
    <property type="component" value="Chromosome 4D"/>
</dbReference>
<name>A0A453IHA1_AEGTS</name>
<protein>
    <submittedName>
        <fullName evidence="2">Uncharacterized protein</fullName>
    </submittedName>
</protein>
<reference evidence="3" key="1">
    <citation type="journal article" date="2014" name="Science">
        <title>Ancient hybridizations among the ancestral genomes of bread wheat.</title>
        <authorList>
            <consortium name="International Wheat Genome Sequencing Consortium,"/>
            <person name="Marcussen T."/>
            <person name="Sandve S.R."/>
            <person name="Heier L."/>
            <person name="Spannagl M."/>
            <person name="Pfeifer M."/>
            <person name="Jakobsen K.S."/>
            <person name="Wulff B.B."/>
            <person name="Steuernagel B."/>
            <person name="Mayer K.F."/>
            <person name="Olsen O.A."/>
        </authorList>
    </citation>
    <scope>NUCLEOTIDE SEQUENCE [LARGE SCALE GENOMIC DNA]</scope>
    <source>
        <strain evidence="3">cv. AL8/78</strain>
    </source>
</reference>
<keyword evidence="3" id="KW-1185">Reference proteome</keyword>
<feature type="compositionally biased region" description="Basic and acidic residues" evidence="1">
    <location>
        <begin position="1"/>
        <end position="18"/>
    </location>
</feature>
<reference evidence="2" key="3">
    <citation type="journal article" date="2017" name="Nature">
        <title>Genome sequence of the progenitor of the wheat D genome Aegilops tauschii.</title>
        <authorList>
            <person name="Luo M.C."/>
            <person name="Gu Y.Q."/>
            <person name="Puiu D."/>
            <person name="Wang H."/>
            <person name="Twardziok S.O."/>
            <person name="Deal K.R."/>
            <person name="Huo N."/>
            <person name="Zhu T."/>
            <person name="Wang L."/>
            <person name="Wang Y."/>
            <person name="McGuire P.E."/>
            <person name="Liu S."/>
            <person name="Long H."/>
            <person name="Ramasamy R.K."/>
            <person name="Rodriguez J.C."/>
            <person name="Van S.L."/>
            <person name="Yuan L."/>
            <person name="Wang Z."/>
            <person name="Xia Z."/>
            <person name="Xiao L."/>
            <person name="Anderson O.D."/>
            <person name="Ouyang S."/>
            <person name="Liang Y."/>
            <person name="Zimin A.V."/>
            <person name="Pertea G."/>
            <person name="Qi P."/>
            <person name="Bennetzen J.L."/>
            <person name="Dai X."/>
            <person name="Dawson M.W."/>
            <person name="Muller H.G."/>
            <person name="Kugler K."/>
            <person name="Rivarola-Duarte L."/>
            <person name="Spannagl M."/>
            <person name="Mayer K.F.X."/>
            <person name="Lu F.H."/>
            <person name="Bevan M.W."/>
            <person name="Leroy P."/>
            <person name="Li P."/>
            <person name="You F.M."/>
            <person name="Sun Q."/>
            <person name="Liu Z."/>
            <person name="Lyons E."/>
            <person name="Wicker T."/>
            <person name="Salzberg S.L."/>
            <person name="Devos K.M."/>
            <person name="Dvorak J."/>
        </authorList>
    </citation>
    <scope>NUCLEOTIDE SEQUENCE [LARGE SCALE GENOMIC DNA]</scope>
    <source>
        <strain evidence="2">cv. AL8/78</strain>
    </source>
</reference>
<dbReference type="Gramene" id="AET4Gv20560200.11">
    <property type="protein sequence ID" value="AET4Gv20560200.11"/>
    <property type="gene ID" value="AET4Gv20560200"/>
</dbReference>
<accession>A0A453IHA1</accession>
<reference evidence="2" key="5">
    <citation type="journal article" date="2021" name="G3 (Bethesda)">
        <title>Aegilops tauschii genome assembly Aet v5.0 features greater sequence contiguity and improved annotation.</title>
        <authorList>
            <person name="Wang L."/>
            <person name="Zhu T."/>
            <person name="Rodriguez J.C."/>
            <person name="Deal K.R."/>
            <person name="Dubcovsky J."/>
            <person name="McGuire P.E."/>
            <person name="Lux T."/>
            <person name="Spannagl M."/>
            <person name="Mayer K.F.X."/>
            <person name="Baldrich P."/>
            <person name="Meyers B.C."/>
            <person name="Huo N."/>
            <person name="Gu Y.Q."/>
            <person name="Zhou H."/>
            <person name="Devos K.M."/>
            <person name="Bennetzen J.L."/>
            <person name="Unver T."/>
            <person name="Budak H."/>
            <person name="Gulick P.J."/>
            <person name="Galiba G."/>
            <person name="Kalapos B."/>
            <person name="Nelson D.R."/>
            <person name="Li P."/>
            <person name="You F.M."/>
            <person name="Luo M.C."/>
            <person name="Dvorak J."/>
        </authorList>
    </citation>
    <scope>NUCLEOTIDE SEQUENCE [LARGE SCALE GENOMIC DNA]</scope>
    <source>
        <strain evidence="2">cv. AL8/78</strain>
    </source>
</reference>